<dbReference type="Proteomes" id="UP000008037">
    <property type="component" value="Chromosome"/>
</dbReference>
<keyword evidence="4" id="KW-0436">Ligase</keyword>
<dbReference type="NCBIfam" id="TIGR02727">
    <property type="entry name" value="MTHFS_bact"/>
    <property type="match status" value="1"/>
</dbReference>
<keyword evidence="5" id="KW-1185">Reference proteome</keyword>
<dbReference type="Pfam" id="PF01812">
    <property type="entry name" value="5-FTHF_cyc-lig"/>
    <property type="match status" value="1"/>
</dbReference>
<keyword evidence="3" id="KW-0067">ATP-binding</keyword>
<dbReference type="Gene3D" id="3.40.50.10420">
    <property type="entry name" value="NagB/RpiA/CoA transferase-like"/>
    <property type="match status" value="1"/>
</dbReference>
<sequence>MLEKRNRLDAQEIVERSKRVQEFLINSKEFQSAKVVGAYYAFGSEVRTDLVIEQTKALGKKVALPSVEGENLTFYELSSGKYLVKGRFGIMEPLPYGPVDRMDLLVVPGIAFDRKGYRLGYGKGYYDKFLAKRKVVFSIGLAYSFQLLDNNLPLGEHDKRLDAIATEDRIIYV</sequence>
<dbReference type="HOGENOM" id="CLU_066245_2_2_2"/>
<dbReference type="OrthoDB" id="18307at2157"/>
<dbReference type="PANTHER" id="PTHR23407:SF1">
    <property type="entry name" value="5-FORMYLTETRAHYDROFOLATE CYCLO-LIGASE"/>
    <property type="match status" value="1"/>
</dbReference>
<dbReference type="GO" id="GO:0035999">
    <property type="term" value="P:tetrahydrofolate interconversion"/>
    <property type="evidence" value="ECO:0007669"/>
    <property type="project" value="TreeGrafter"/>
</dbReference>
<keyword evidence="2" id="KW-0547">Nucleotide-binding</keyword>
<accession>K0IND6</accession>
<evidence type="ECO:0000256" key="1">
    <source>
        <dbReference type="ARBA" id="ARBA00010638"/>
    </source>
</evidence>
<comment type="similarity">
    <text evidence="1">Belongs to the 5-formyltetrahydrofolate cyclo-ligase family.</text>
</comment>
<dbReference type="BioCyc" id="CNIT1237085:G1324-2257-MONOMER"/>
<dbReference type="KEGG" id="nga:Ngar_c22590"/>
<dbReference type="PIRSF" id="PIRSF006806">
    <property type="entry name" value="FTHF_cligase"/>
    <property type="match status" value="1"/>
</dbReference>
<dbReference type="InParanoid" id="K0IND6"/>
<dbReference type="SUPFAM" id="SSF100950">
    <property type="entry name" value="NagB/RpiA/CoA transferase-like"/>
    <property type="match status" value="1"/>
</dbReference>
<evidence type="ECO:0000256" key="2">
    <source>
        <dbReference type="ARBA" id="ARBA00022741"/>
    </source>
</evidence>
<dbReference type="InterPro" id="IPR024185">
    <property type="entry name" value="FTHF_cligase-like_sf"/>
</dbReference>
<dbReference type="PANTHER" id="PTHR23407">
    <property type="entry name" value="ATPASE INHIBITOR/5-FORMYLTETRAHYDROFOLATE CYCLO-LIGASE"/>
    <property type="match status" value="1"/>
</dbReference>
<dbReference type="PATRIC" id="fig|1237085.11.peg.2237"/>
<dbReference type="EMBL" id="CP002408">
    <property type="protein sequence ID" value="AFU59189.1"/>
    <property type="molecule type" value="Genomic_DNA"/>
</dbReference>
<organism evidence="4 5">
    <name type="scientific">Nitrososphaera gargensis (strain Ga9.2)</name>
    <dbReference type="NCBI Taxonomy" id="1237085"/>
    <lineage>
        <taxon>Archaea</taxon>
        <taxon>Nitrososphaerota</taxon>
        <taxon>Nitrososphaeria</taxon>
        <taxon>Nitrososphaerales</taxon>
        <taxon>Nitrososphaeraceae</taxon>
        <taxon>Nitrososphaera</taxon>
    </lineage>
</organism>
<dbReference type="InterPro" id="IPR002698">
    <property type="entry name" value="FTHF_cligase"/>
</dbReference>
<dbReference type="AlphaFoldDB" id="K0IND6"/>
<gene>
    <name evidence="4" type="ordered locus">Ngar_c22590</name>
</gene>
<dbReference type="InterPro" id="IPR037171">
    <property type="entry name" value="NagB/RpiA_transferase-like"/>
</dbReference>
<dbReference type="STRING" id="1237085.Ngar_c22590"/>
<name>K0IND6_NITGG</name>
<proteinExistence type="inferred from homology"/>
<evidence type="ECO:0000313" key="5">
    <source>
        <dbReference type="Proteomes" id="UP000008037"/>
    </source>
</evidence>
<dbReference type="GO" id="GO:0009396">
    <property type="term" value="P:folic acid-containing compound biosynthetic process"/>
    <property type="evidence" value="ECO:0007669"/>
    <property type="project" value="TreeGrafter"/>
</dbReference>
<evidence type="ECO:0000256" key="3">
    <source>
        <dbReference type="ARBA" id="ARBA00022840"/>
    </source>
</evidence>
<dbReference type="GO" id="GO:0030272">
    <property type="term" value="F:5-formyltetrahydrofolate cyclo-ligase activity"/>
    <property type="evidence" value="ECO:0007669"/>
    <property type="project" value="TreeGrafter"/>
</dbReference>
<reference evidence="4 5" key="1">
    <citation type="journal article" date="2012" name="Environ. Microbiol.">
        <title>The genome of the ammonia-oxidizing Candidatus Nitrososphaera gargensis: insights into metabolic versatility and environmental adaptations.</title>
        <authorList>
            <person name="Spang A."/>
            <person name="Poehlein A."/>
            <person name="Offre P."/>
            <person name="Zumbragel S."/>
            <person name="Haider S."/>
            <person name="Rychlik N."/>
            <person name="Nowka B."/>
            <person name="Schmeisser C."/>
            <person name="Lebedeva E.V."/>
            <person name="Rattei T."/>
            <person name="Bohm C."/>
            <person name="Schmid M."/>
            <person name="Galushko A."/>
            <person name="Hatzenpichler R."/>
            <person name="Weinmaier T."/>
            <person name="Daniel R."/>
            <person name="Schleper C."/>
            <person name="Spieck E."/>
            <person name="Streit W."/>
            <person name="Wagner M."/>
        </authorList>
    </citation>
    <scope>NUCLEOTIDE SEQUENCE [LARGE SCALE GENOMIC DNA]</scope>
    <source>
        <strain evidence="5">Ga9.2</strain>
    </source>
</reference>
<evidence type="ECO:0000313" key="4">
    <source>
        <dbReference type="EMBL" id="AFU59189.1"/>
    </source>
</evidence>
<protein>
    <submittedName>
        <fullName evidence="4">Putative 5-formyltetrahydrofolate cyclo-ligase</fullName>
    </submittedName>
</protein>
<dbReference type="GO" id="GO:0005524">
    <property type="term" value="F:ATP binding"/>
    <property type="evidence" value="ECO:0007669"/>
    <property type="project" value="UniProtKB-KW"/>
</dbReference>